<dbReference type="SUPFAM" id="SSF89562">
    <property type="entry name" value="RraA-like"/>
    <property type="match status" value="1"/>
</dbReference>
<protein>
    <submittedName>
        <fullName evidence="1">Uncharacterized protein</fullName>
    </submittedName>
</protein>
<accession>A0A381Y4C2</accession>
<proteinExistence type="predicted"/>
<evidence type="ECO:0000313" key="1">
    <source>
        <dbReference type="EMBL" id="SVA71492.1"/>
    </source>
</evidence>
<dbReference type="Gene3D" id="3.50.30.40">
    <property type="entry name" value="Ribonuclease E inhibitor RraA/RraA-like"/>
    <property type="match status" value="1"/>
</dbReference>
<gene>
    <name evidence="1" type="ORF">METZ01_LOCUS124346</name>
</gene>
<dbReference type="EMBL" id="UINC01017291">
    <property type="protein sequence ID" value="SVA71492.1"/>
    <property type="molecule type" value="Genomic_DNA"/>
</dbReference>
<reference evidence="1" key="1">
    <citation type="submission" date="2018-05" db="EMBL/GenBank/DDBJ databases">
        <authorList>
            <person name="Lanie J.A."/>
            <person name="Ng W.-L."/>
            <person name="Kazmierczak K.M."/>
            <person name="Andrzejewski T.M."/>
            <person name="Davidsen T.M."/>
            <person name="Wayne K.J."/>
            <person name="Tettelin H."/>
            <person name="Glass J.I."/>
            <person name="Rusch D."/>
            <person name="Podicherti R."/>
            <person name="Tsui H.-C.T."/>
            <person name="Winkler M.E."/>
        </authorList>
    </citation>
    <scope>NUCLEOTIDE SEQUENCE</scope>
</reference>
<organism evidence="1">
    <name type="scientific">marine metagenome</name>
    <dbReference type="NCBI Taxonomy" id="408172"/>
    <lineage>
        <taxon>unclassified sequences</taxon>
        <taxon>metagenomes</taxon>
        <taxon>ecological metagenomes</taxon>
    </lineage>
</organism>
<dbReference type="InterPro" id="IPR036704">
    <property type="entry name" value="RraA/RraA-like_sf"/>
</dbReference>
<sequence length="51" mass="5896">MDYKTCDISDQLHPQVQYLEPKYVSYGAKDSFSGRIVTVKCFEDNSFVRDA</sequence>
<dbReference type="Pfam" id="PF03737">
    <property type="entry name" value="RraA-like"/>
    <property type="match status" value="1"/>
</dbReference>
<name>A0A381Y4C2_9ZZZZ</name>
<dbReference type="AlphaFoldDB" id="A0A381Y4C2"/>
<feature type="non-terminal residue" evidence="1">
    <location>
        <position position="51"/>
    </location>
</feature>
<dbReference type="InterPro" id="IPR005493">
    <property type="entry name" value="RraA/RraA-like"/>
</dbReference>